<feature type="compositionally biased region" description="Basic and acidic residues" evidence="1">
    <location>
        <begin position="97"/>
        <end position="113"/>
    </location>
</feature>
<feature type="region of interest" description="Disordered" evidence="1">
    <location>
        <begin position="52"/>
        <end position="156"/>
    </location>
</feature>
<feature type="compositionally biased region" description="Basic and acidic residues" evidence="1">
    <location>
        <begin position="142"/>
        <end position="156"/>
    </location>
</feature>
<gene>
    <name evidence="2" type="ORF">BE221DRAFT_145451</name>
</gene>
<reference evidence="2" key="1">
    <citation type="submission" date="2017-04" db="EMBL/GenBank/DDBJ databases">
        <title>Population genomics of picophytoplankton unveils novel chromosome hypervariability.</title>
        <authorList>
            <consortium name="DOE Joint Genome Institute"/>
            <person name="Blanc-Mathieu R."/>
            <person name="Krasovec M."/>
            <person name="Hebrard M."/>
            <person name="Yau S."/>
            <person name="Desgranges E."/>
            <person name="Martin J."/>
            <person name="Schackwitz W."/>
            <person name="Kuo A."/>
            <person name="Salin G."/>
            <person name="Donnadieu C."/>
            <person name="Desdevises Y."/>
            <person name="Sanchez-Ferandin S."/>
            <person name="Moreau H."/>
            <person name="Rivals E."/>
            <person name="Grigoriev I.V."/>
            <person name="Grimsley N."/>
            <person name="Eyre-Walker A."/>
            <person name="Piganeau G."/>
        </authorList>
    </citation>
    <scope>NUCLEOTIDE SEQUENCE [LARGE SCALE GENOMIC DNA]</scope>
    <source>
        <strain evidence="2">RCC 1115</strain>
    </source>
</reference>
<sequence length="156" mass="16825">MASLLGARLRVTAGSYARELPACVVFHDASERHPHHVLCDDGHHVWATIEMADDDDDDDDDERRGWMITRNSKGDDAEAEDVDAVEAEAEAEAEVEDAVKGGVKERVKERVDAAEAEDADAAAGADADADADADAARPTPKRLIESDEPLAKRLAH</sequence>
<accession>A0A1Y5IBR3</accession>
<dbReference type="Proteomes" id="UP000195557">
    <property type="component" value="Unassembled WGS sequence"/>
</dbReference>
<feature type="compositionally biased region" description="Acidic residues" evidence="1">
    <location>
        <begin position="52"/>
        <end position="61"/>
    </location>
</feature>
<feature type="compositionally biased region" description="Acidic residues" evidence="1">
    <location>
        <begin position="77"/>
        <end position="96"/>
    </location>
</feature>
<protein>
    <submittedName>
        <fullName evidence="2">Uncharacterized protein</fullName>
    </submittedName>
</protein>
<evidence type="ECO:0000256" key="1">
    <source>
        <dbReference type="SAM" id="MobiDB-lite"/>
    </source>
</evidence>
<name>A0A1Y5IBR3_OSTTA</name>
<evidence type="ECO:0000313" key="2">
    <source>
        <dbReference type="EMBL" id="OUS47040.1"/>
    </source>
</evidence>
<proteinExistence type="predicted"/>
<dbReference type="AlphaFoldDB" id="A0A1Y5IBR3"/>
<organism evidence="2">
    <name type="scientific">Ostreococcus tauri</name>
    <name type="common">Marine green alga</name>
    <dbReference type="NCBI Taxonomy" id="70448"/>
    <lineage>
        <taxon>Eukaryota</taxon>
        <taxon>Viridiplantae</taxon>
        <taxon>Chlorophyta</taxon>
        <taxon>Mamiellophyceae</taxon>
        <taxon>Mamiellales</taxon>
        <taxon>Bathycoccaceae</taxon>
        <taxon>Ostreococcus</taxon>
    </lineage>
</organism>
<dbReference type="EMBL" id="KZ155780">
    <property type="protein sequence ID" value="OUS47040.1"/>
    <property type="molecule type" value="Genomic_DNA"/>
</dbReference>